<dbReference type="EMBL" id="JBHSBI010000017">
    <property type="protein sequence ID" value="MFC4011732.1"/>
    <property type="molecule type" value="Genomic_DNA"/>
</dbReference>
<feature type="compositionally biased region" description="Basic and acidic residues" evidence="1">
    <location>
        <begin position="1"/>
        <end position="16"/>
    </location>
</feature>
<reference evidence="3" key="1">
    <citation type="journal article" date="2019" name="Int. J. Syst. Evol. Microbiol.">
        <title>The Global Catalogue of Microorganisms (GCM) 10K type strain sequencing project: providing services to taxonomists for standard genome sequencing and annotation.</title>
        <authorList>
            <consortium name="The Broad Institute Genomics Platform"/>
            <consortium name="The Broad Institute Genome Sequencing Center for Infectious Disease"/>
            <person name="Wu L."/>
            <person name="Ma J."/>
        </authorList>
    </citation>
    <scope>NUCLEOTIDE SEQUENCE [LARGE SCALE GENOMIC DNA]</scope>
    <source>
        <strain evidence="3">TBRC 1276</strain>
    </source>
</reference>
<keyword evidence="3" id="KW-1185">Reference proteome</keyword>
<evidence type="ECO:0000256" key="1">
    <source>
        <dbReference type="SAM" id="MobiDB-lite"/>
    </source>
</evidence>
<dbReference type="Proteomes" id="UP001595851">
    <property type="component" value="Unassembled WGS sequence"/>
</dbReference>
<name>A0ABV8GCK1_9ACTN</name>
<dbReference type="RefSeq" id="WP_379531670.1">
    <property type="nucleotide sequence ID" value="NZ_JBHSBI010000017.1"/>
</dbReference>
<feature type="region of interest" description="Disordered" evidence="1">
    <location>
        <begin position="189"/>
        <end position="215"/>
    </location>
</feature>
<accession>A0ABV8GCK1</accession>
<protein>
    <submittedName>
        <fullName evidence="2">Uncharacterized protein</fullName>
    </submittedName>
</protein>
<organism evidence="2 3">
    <name type="scientific">Nonomuraea purpurea</name>
    <dbReference type="NCBI Taxonomy" id="1849276"/>
    <lineage>
        <taxon>Bacteria</taxon>
        <taxon>Bacillati</taxon>
        <taxon>Actinomycetota</taxon>
        <taxon>Actinomycetes</taxon>
        <taxon>Streptosporangiales</taxon>
        <taxon>Streptosporangiaceae</taxon>
        <taxon>Nonomuraea</taxon>
    </lineage>
</organism>
<evidence type="ECO:0000313" key="2">
    <source>
        <dbReference type="EMBL" id="MFC4011732.1"/>
    </source>
</evidence>
<proteinExistence type="predicted"/>
<feature type="region of interest" description="Disordered" evidence="1">
    <location>
        <begin position="1"/>
        <end position="21"/>
    </location>
</feature>
<sequence>MPDLKVKLHDRPEPARPRGRPSHVIPFEMINEDLRTARRRARRRDELTERHAEIIDLVQEARKALDAVDVWDQESVSVAEARLGALTVVLAAVEQELAAVGPAQDLYEELLVREERRVAASADPRGAELLEINRLLSELDVELPARERARAAGTALLHTGGGACEAALTDFAQRLKALGMTVEPASLRCHGGTLSGHGQRPSGRGRKSGGEGRRVGVARGAVERLEERCHELEGLRYRLRTRREELLIS</sequence>
<evidence type="ECO:0000313" key="3">
    <source>
        <dbReference type="Proteomes" id="UP001595851"/>
    </source>
</evidence>
<comment type="caution">
    <text evidence="2">The sequence shown here is derived from an EMBL/GenBank/DDBJ whole genome shotgun (WGS) entry which is preliminary data.</text>
</comment>
<gene>
    <name evidence="2" type="ORF">ACFOY2_31190</name>
</gene>